<dbReference type="EMBL" id="AAMD01000240">
    <property type="protein sequence ID" value="EAU62396.1"/>
    <property type="molecule type" value="Genomic_DNA"/>
</dbReference>
<dbReference type="EC" id="2.7.11.1" evidence="2"/>
<dbReference type="PANTHER" id="PTHR43671:SF13">
    <property type="entry name" value="SERINE_THREONINE-PROTEIN KINASE NEK2"/>
    <property type="match status" value="1"/>
</dbReference>
<keyword evidence="10" id="KW-0723">Serine/threonine-protein kinase</keyword>
<name>Q08PJ4_STIAD</name>
<evidence type="ECO:0000256" key="2">
    <source>
        <dbReference type="ARBA" id="ARBA00012513"/>
    </source>
</evidence>
<evidence type="ECO:0000256" key="3">
    <source>
        <dbReference type="ARBA" id="ARBA00022679"/>
    </source>
</evidence>
<feature type="binding site" evidence="7">
    <location>
        <position position="64"/>
    </location>
    <ligand>
        <name>ATP</name>
        <dbReference type="ChEBI" id="CHEBI:30616"/>
    </ligand>
</feature>
<protein>
    <recommendedName>
        <fullName evidence="2">non-specific serine/threonine protein kinase</fullName>
        <ecNumber evidence="2">2.7.11.1</ecNumber>
    </recommendedName>
</protein>
<feature type="compositionally biased region" description="Pro residues" evidence="8">
    <location>
        <begin position="368"/>
        <end position="380"/>
    </location>
</feature>
<feature type="compositionally biased region" description="Pro residues" evidence="8">
    <location>
        <begin position="467"/>
        <end position="478"/>
    </location>
</feature>
<keyword evidence="4 7" id="KW-0547">Nucleotide-binding</keyword>
<reference evidence="10 11" key="1">
    <citation type="submission" date="2006-04" db="EMBL/GenBank/DDBJ databases">
        <authorList>
            <person name="Nierman W.C."/>
        </authorList>
    </citation>
    <scope>NUCLEOTIDE SEQUENCE [LARGE SCALE GENOMIC DNA]</scope>
    <source>
        <strain evidence="10 11">DW4/3-1</strain>
    </source>
</reference>
<dbReference type="SUPFAM" id="SSF56112">
    <property type="entry name" value="Protein kinase-like (PK-like)"/>
    <property type="match status" value="1"/>
</dbReference>
<evidence type="ECO:0000256" key="4">
    <source>
        <dbReference type="ARBA" id="ARBA00022741"/>
    </source>
</evidence>
<dbReference type="Gene3D" id="3.30.200.20">
    <property type="entry name" value="Phosphorylase Kinase, domain 1"/>
    <property type="match status" value="1"/>
</dbReference>
<dbReference type="InterPro" id="IPR050660">
    <property type="entry name" value="NEK_Ser/Thr_kinase"/>
</dbReference>
<evidence type="ECO:0000256" key="7">
    <source>
        <dbReference type="PROSITE-ProRule" id="PRU10141"/>
    </source>
</evidence>
<dbReference type="Proteomes" id="UP000032702">
    <property type="component" value="Unassembled WGS sequence"/>
</dbReference>
<dbReference type="AlphaFoldDB" id="Q08PJ4"/>
<keyword evidence="3" id="KW-0808">Transferase</keyword>
<comment type="caution">
    <text evidence="10">The sequence shown here is derived from an EMBL/GenBank/DDBJ whole genome shotgun (WGS) entry which is preliminary data.</text>
</comment>
<dbReference type="Pfam" id="PF00069">
    <property type="entry name" value="Pkinase"/>
    <property type="match status" value="1"/>
</dbReference>
<feature type="domain" description="Protein kinase" evidence="9">
    <location>
        <begin position="37"/>
        <end position="309"/>
    </location>
</feature>
<comment type="similarity">
    <text evidence="1">Belongs to the protein kinase superfamily. NEK Ser/Thr protein kinase family. NIMA subfamily.</text>
</comment>
<feature type="region of interest" description="Disordered" evidence="8">
    <location>
        <begin position="413"/>
        <end position="496"/>
    </location>
</feature>
<dbReference type="InterPro" id="IPR000719">
    <property type="entry name" value="Prot_kinase_dom"/>
</dbReference>
<dbReference type="InterPro" id="IPR011009">
    <property type="entry name" value="Kinase-like_dom_sf"/>
</dbReference>
<evidence type="ECO:0000256" key="5">
    <source>
        <dbReference type="ARBA" id="ARBA00022777"/>
    </source>
</evidence>
<dbReference type="GO" id="GO:0005524">
    <property type="term" value="F:ATP binding"/>
    <property type="evidence" value="ECO:0007669"/>
    <property type="project" value="UniProtKB-UniRule"/>
</dbReference>
<dbReference type="PROSITE" id="PS50011">
    <property type="entry name" value="PROTEIN_KINASE_DOM"/>
    <property type="match status" value="1"/>
</dbReference>
<dbReference type="InterPro" id="IPR008271">
    <property type="entry name" value="Ser/Thr_kinase_AS"/>
</dbReference>
<sequence>MNHPAYQVILVPAVLMGHMSVLSHPFQLQPDMMVGPWRIVARLGSGGFGAVFRVEWGGEFFALKFAVHGPDSQDPNRTDGRARRELACLLITSHPHVVRVWGHGRWPHPRTGYHYVVMDYVEGPTLTGWVRQQQPTLRQVLVLFDTLARTLDSLHAQDIHHRDLKGSNILVRAVDNAPLLVDFGAGDHADSTPLTEGPLPPGTPHLRTPEALRFLREQYSNPLARYTSTPSDDLYALGGTLYEVLSGVPPFPPHLPREVLIHQIETQMPAPPDALNPLIPSAVSELVQRLLAKDPKHRPPSGWALHEEFEALLKNEHLALDFALAPSPEAATTEGMGETLLMVGEDPPEGRPPPVRTSRPPWLETEEPPVPPPPLPPPPAATSASTQAPRGWAVRGGLVLLCLLGVGVGLGRTGPSSGGPPPAPPLPPPLRVSSLPTEALPPPADAADTAPLPSSILSDAGPGPVAAAPPRPPAPKGPPMRKKSPATPPAPEAGKTLPQLVGATVAACALAGGCASPGTQVRLSVPREPCPPGAREAMEPFRKHHVWKDIVFVRIGNTGEYHTPVRIPAPEEGPAQAVVVWPGEEGALPIHSVLFGRFYRTQRVFLGQFTEVLLPDGQRLPVCYQLVHTKSQDFQNPNWVPQGWFYEEPVEARQIQSVGRASWVGKQFGENVDTSTLPLPPPRAR</sequence>
<evidence type="ECO:0000256" key="8">
    <source>
        <dbReference type="SAM" id="MobiDB-lite"/>
    </source>
</evidence>
<dbReference type="Gene3D" id="1.10.510.10">
    <property type="entry name" value="Transferase(Phosphotransferase) domain 1"/>
    <property type="match status" value="1"/>
</dbReference>
<evidence type="ECO:0000259" key="9">
    <source>
        <dbReference type="PROSITE" id="PS50011"/>
    </source>
</evidence>
<keyword evidence="5 10" id="KW-0418">Kinase</keyword>
<organism evidence="10 11">
    <name type="scientific">Stigmatella aurantiaca (strain DW4/3-1)</name>
    <dbReference type="NCBI Taxonomy" id="378806"/>
    <lineage>
        <taxon>Bacteria</taxon>
        <taxon>Pseudomonadati</taxon>
        <taxon>Myxococcota</taxon>
        <taxon>Myxococcia</taxon>
        <taxon>Myxococcales</taxon>
        <taxon>Cystobacterineae</taxon>
        <taxon>Archangiaceae</taxon>
        <taxon>Stigmatella</taxon>
    </lineage>
</organism>
<dbReference type="PANTHER" id="PTHR43671">
    <property type="entry name" value="SERINE/THREONINE-PROTEIN KINASE NEK"/>
    <property type="match status" value="1"/>
</dbReference>
<feature type="region of interest" description="Disordered" evidence="8">
    <location>
        <begin position="341"/>
        <end position="389"/>
    </location>
</feature>
<evidence type="ECO:0000313" key="10">
    <source>
        <dbReference type="EMBL" id="EAU62396.1"/>
    </source>
</evidence>
<dbReference type="PROSITE" id="PS00107">
    <property type="entry name" value="PROTEIN_KINASE_ATP"/>
    <property type="match status" value="1"/>
</dbReference>
<feature type="compositionally biased region" description="Pro residues" evidence="8">
    <location>
        <begin position="418"/>
        <end position="430"/>
    </location>
</feature>
<dbReference type="PROSITE" id="PS00108">
    <property type="entry name" value="PROTEIN_KINASE_ST"/>
    <property type="match status" value="1"/>
</dbReference>
<proteinExistence type="inferred from homology"/>
<evidence type="ECO:0000256" key="6">
    <source>
        <dbReference type="ARBA" id="ARBA00022840"/>
    </source>
</evidence>
<keyword evidence="6 7" id="KW-0067">ATP-binding</keyword>
<evidence type="ECO:0000313" key="11">
    <source>
        <dbReference type="Proteomes" id="UP000032702"/>
    </source>
</evidence>
<dbReference type="InterPro" id="IPR017441">
    <property type="entry name" value="Protein_kinase_ATP_BS"/>
</dbReference>
<gene>
    <name evidence="10" type="ORF">STIAU_3116</name>
</gene>
<accession>Q08PJ4</accession>
<dbReference type="GO" id="GO:0004674">
    <property type="term" value="F:protein serine/threonine kinase activity"/>
    <property type="evidence" value="ECO:0007669"/>
    <property type="project" value="UniProtKB-KW"/>
</dbReference>
<evidence type="ECO:0000256" key="1">
    <source>
        <dbReference type="ARBA" id="ARBA00010886"/>
    </source>
</evidence>
<dbReference type="CDD" id="cd14014">
    <property type="entry name" value="STKc_PknB_like"/>
    <property type="match status" value="1"/>
</dbReference>
<dbReference type="PATRIC" id="fig|378806.16.peg.1160"/>
<dbReference type="SMART" id="SM00220">
    <property type="entry name" value="S_TKc"/>
    <property type="match status" value="1"/>
</dbReference>